<dbReference type="RefSeq" id="WP_343985058.1">
    <property type="nucleotide sequence ID" value="NZ_BAAAFM010000001.1"/>
</dbReference>
<gene>
    <name evidence="2" type="ORF">GCM10009123_00520</name>
</gene>
<organism evidence="2 3">
    <name type="scientific">Kangiella japonica</name>
    <dbReference type="NCBI Taxonomy" id="647384"/>
    <lineage>
        <taxon>Bacteria</taxon>
        <taxon>Pseudomonadati</taxon>
        <taxon>Pseudomonadota</taxon>
        <taxon>Gammaproteobacteria</taxon>
        <taxon>Kangiellales</taxon>
        <taxon>Kangiellaceae</taxon>
        <taxon>Kangiella</taxon>
    </lineage>
</organism>
<keyword evidence="3" id="KW-1185">Reference proteome</keyword>
<keyword evidence="1" id="KW-0472">Membrane</keyword>
<proteinExistence type="predicted"/>
<keyword evidence="1" id="KW-1133">Transmembrane helix</keyword>
<evidence type="ECO:0000313" key="3">
    <source>
        <dbReference type="Proteomes" id="UP001501221"/>
    </source>
</evidence>
<protein>
    <submittedName>
        <fullName evidence="2">Uncharacterized protein</fullName>
    </submittedName>
</protein>
<name>A0ABP3CDP4_9GAMM</name>
<comment type="caution">
    <text evidence="2">The sequence shown here is derived from an EMBL/GenBank/DDBJ whole genome shotgun (WGS) entry which is preliminary data.</text>
</comment>
<evidence type="ECO:0000256" key="1">
    <source>
        <dbReference type="SAM" id="Phobius"/>
    </source>
</evidence>
<feature type="transmembrane region" description="Helical" evidence="1">
    <location>
        <begin position="48"/>
        <end position="71"/>
    </location>
</feature>
<accession>A0ABP3CDP4</accession>
<keyword evidence="1" id="KW-0812">Transmembrane</keyword>
<feature type="transmembrane region" description="Helical" evidence="1">
    <location>
        <begin position="114"/>
        <end position="136"/>
    </location>
</feature>
<sequence length="141" mass="16766">MDNNWELYKIITNDIARYRDWPIRVLTFTSALHFALLVVLTVKELNVGYVWQFVISIFLVIIWVSSLYHFANCHKEYLRLRNVQVKLNNKLDLDNSIYPIEWFKERPIELKEGLWGWGFYGIYATVLCFLSLGLIWKSSVS</sequence>
<dbReference type="EMBL" id="BAAAFM010000001">
    <property type="protein sequence ID" value="GAA0197296.1"/>
    <property type="molecule type" value="Genomic_DNA"/>
</dbReference>
<evidence type="ECO:0000313" key="2">
    <source>
        <dbReference type="EMBL" id="GAA0197296.1"/>
    </source>
</evidence>
<dbReference type="Proteomes" id="UP001501221">
    <property type="component" value="Unassembled WGS sequence"/>
</dbReference>
<reference evidence="3" key="1">
    <citation type="journal article" date="2019" name="Int. J. Syst. Evol. Microbiol.">
        <title>The Global Catalogue of Microorganisms (GCM) 10K type strain sequencing project: providing services to taxonomists for standard genome sequencing and annotation.</title>
        <authorList>
            <consortium name="The Broad Institute Genomics Platform"/>
            <consortium name="The Broad Institute Genome Sequencing Center for Infectious Disease"/>
            <person name="Wu L."/>
            <person name="Ma J."/>
        </authorList>
    </citation>
    <scope>NUCLEOTIDE SEQUENCE [LARGE SCALE GENOMIC DNA]</scope>
    <source>
        <strain evidence="3">JCM 16211</strain>
    </source>
</reference>
<feature type="transmembrane region" description="Helical" evidence="1">
    <location>
        <begin position="21"/>
        <end position="42"/>
    </location>
</feature>